<evidence type="ECO:0000259" key="6">
    <source>
        <dbReference type="Pfam" id="PF24527"/>
    </source>
</evidence>
<feature type="domain" description="Nucleoporin POM152 immunoglobulin-like" evidence="2">
    <location>
        <begin position="867"/>
        <end position="955"/>
    </location>
</feature>
<feature type="domain" description="Nucleoporin POM152 Ig-like" evidence="4">
    <location>
        <begin position="750"/>
        <end position="836"/>
    </location>
</feature>
<evidence type="ECO:0000259" key="3">
    <source>
        <dbReference type="Pfam" id="PF24097"/>
    </source>
</evidence>
<evidence type="ECO:0000256" key="1">
    <source>
        <dbReference type="SAM" id="MobiDB-lite"/>
    </source>
</evidence>
<evidence type="ECO:0000313" key="7">
    <source>
        <dbReference type="EMBL" id="OXV08330.1"/>
    </source>
</evidence>
<sequence length="1252" mass="140341">MAGTPQLRSAFPQTPQKQKENGTSRELKPQVVNRSKPSVGCPRESATPLIPVEIVEAPSQRLYVLAFYVALNTCRLYDSWVTSDDLDTTWLFLKWGFIDIVFLFGLQALRIPWLDWSFSTSFMVLLLHITANLFLMFRIPLPVGTWIGGLIKIVYDRELSISERKVKPGDIIHNSSLILGKQIVHILPEGSAKLNADRTPFCLDSDKTSVSLPIQINQTNPIFIELLRFDLDTGQNETIEISSKQLKQLKRQAAKLHSNQKTAAQSHIFFPVRETGIYRLLRVLDESKLEVQTRLSDTLVVSCPKAVLRNSHSHKCKGELSDLVLEVEGTPPLKVKYSRKLNELESGFSFQNIQAETPSLSLLTKHSDLLISPNKPNATWARMQTVRVPLNESLNTGGDWLYAIEEVHDAYGNVVNYTSYLDETDRPLTKVLPQWYQLSVHERPLLSLTGCNVQKVLEVAKEDSIELPLQFHTGQAYGSDGPFKVTYSYSGTGFAVDGPVPTKVRHVSLKTMHYRPRIKEPGWYALNDVSSQFCLGEILEPSSCFLHNPPEPELTLRYENIFDKCANNSVGLLVELDLIGSPPFRLLYSIEHSKGIETFVHIIETLRGQLEFTPPEAGFYRYRFLNIGDSVYEARSLKDKIPILEQDVKPPASALVLGSRDSRIACFGESVPVHISFIGEPPWTMEYELVHNGKKVKHTLTAGNIVVTISTEKLLSGGEYILSLTSIKDRSNCTRLLKESIKIEVRPKMPGVSFGHIERKRSVFALEDSNIQLPLRLSGEAPWTVKYRNLAIHPSLVVQGIVWEENGVMNVDQPGRYQLVDVSDATCPGAVDESAKEFEVSWIARPKITSLDDIATGTRKTFTKREMCEGDRDILELQLSGNPPFSIQYEHQWKGASGPPLLRVQRLRSPLTVVSMDMDTSRPGENTYKFIELADSLYDHDPKKHTPVIVTQRVSSLPSAHFDSPGRIYGFCKEDINEDELIPVTLEGAPPFSLEIAIRHHSTSKPETVAVANISANKLNLPIPRRYLSLGQHVVSIQKVRDARGCHRMIEHDASSVRISVSDVPTIIPLESRSDYCVGERIAFSLSGQAPFEIFYTFGGFHRKATSQSSTFRRIAEKPGEFTITAISDGASGRCKAHKNLTKMIHELPSARISKGRESVIDIHEGGEAEINLEFWGTPPFEYTYTRSSNARKGKKSEILDVRHDISHEHTKDIKASDEGTYEVVAIKDKFCSFSSQKQLSKPGKAAKAPPS</sequence>
<dbReference type="GO" id="GO:0006999">
    <property type="term" value="P:nuclear pore organization"/>
    <property type="evidence" value="ECO:0007669"/>
    <property type="project" value="TreeGrafter"/>
</dbReference>
<evidence type="ECO:0000259" key="2">
    <source>
        <dbReference type="Pfam" id="PF23664"/>
    </source>
</evidence>
<evidence type="ECO:0000313" key="8">
    <source>
        <dbReference type="Proteomes" id="UP000243515"/>
    </source>
</evidence>
<feature type="domain" description="Nucleoporin POM152 first Ig-like" evidence="5">
    <location>
        <begin position="191"/>
        <end position="300"/>
    </location>
</feature>
<feature type="region of interest" description="Disordered" evidence="1">
    <location>
        <begin position="1"/>
        <end position="43"/>
    </location>
</feature>
<feature type="domain" description="Nucleoporin POM152 ninth Ig-like" evidence="6">
    <location>
        <begin position="1065"/>
        <end position="1144"/>
    </location>
</feature>
<proteinExistence type="predicted"/>
<dbReference type="GO" id="GO:0006606">
    <property type="term" value="P:protein import into nucleus"/>
    <property type="evidence" value="ECO:0007669"/>
    <property type="project" value="TreeGrafter"/>
</dbReference>
<dbReference type="InterPro" id="IPR056544">
    <property type="entry name" value="Ig_POM152"/>
</dbReference>
<dbReference type="InterPro" id="IPR056541">
    <property type="entry name" value="Ig-like_POM152"/>
</dbReference>
<feature type="domain" description="Nucleoporin POM152 Ig-like" evidence="4">
    <location>
        <begin position="443"/>
        <end position="544"/>
    </location>
</feature>
<reference evidence="7 8" key="1">
    <citation type="journal article" date="2015" name="Environ. Microbiol.">
        <title>Metagenome sequence of Elaphomyces granulatus from sporocarp tissue reveals Ascomycota ectomycorrhizal fingerprints of genome expansion and a Proteobacteria-rich microbiome.</title>
        <authorList>
            <person name="Quandt C.A."/>
            <person name="Kohler A."/>
            <person name="Hesse C.N."/>
            <person name="Sharpton T.J."/>
            <person name="Martin F."/>
            <person name="Spatafora J.W."/>
        </authorList>
    </citation>
    <scope>NUCLEOTIDE SEQUENCE [LARGE SCALE GENOMIC DNA]</scope>
    <source>
        <strain evidence="7 8">OSC145934</strain>
    </source>
</reference>
<feature type="domain" description="Nucleoporin POM152 Ig-like" evidence="4">
    <location>
        <begin position="1149"/>
        <end position="1234"/>
    </location>
</feature>
<feature type="domain" description="Nucleoporin POM152 immunoglobulin-like" evidence="2">
    <location>
        <begin position="548"/>
        <end position="650"/>
    </location>
</feature>
<dbReference type="InterPro" id="IPR056540">
    <property type="entry name" value="TMD_POM152"/>
</dbReference>
<dbReference type="PANTHER" id="PTHR28206:SF1">
    <property type="entry name" value="NUCLEOPORIN POM152"/>
    <property type="match status" value="1"/>
</dbReference>
<accession>A0A232LVX3</accession>
<dbReference type="Pfam" id="PF24519">
    <property type="entry name" value="Ig-like_Pom152_1"/>
    <property type="match status" value="1"/>
</dbReference>
<dbReference type="OrthoDB" id="5529162at2759"/>
<evidence type="ECO:0000259" key="5">
    <source>
        <dbReference type="Pfam" id="PF24519"/>
    </source>
</evidence>
<feature type="domain" description="Nucleoporin POM152 N-terminal transmembrane" evidence="3">
    <location>
        <begin position="56"/>
        <end position="140"/>
    </location>
</feature>
<dbReference type="InterPro" id="IPR056542">
    <property type="entry name" value="Ig-like_POM152_1st"/>
</dbReference>
<dbReference type="Pfam" id="PF24312">
    <property type="entry name" value="Ig-like_POM152"/>
    <property type="match status" value="3"/>
</dbReference>
<organism evidence="7 8">
    <name type="scientific">Elaphomyces granulatus</name>
    <dbReference type="NCBI Taxonomy" id="519963"/>
    <lineage>
        <taxon>Eukaryota</taxon>
        <taxon>Fungi</taxon>
        <taxon>Dikarya</taxon>
        <taxon>Ascomycota</taxon>
        <taxon>Pezizomycotina</taxon>
        <taxon>Eurotiomycetes</taxon>
        <taxon>Eurotiomycetidae</taxon>
        <taxon>Eurotiales</taxon>
        <taxon>Elaphomycetaceae</taxon>
        <taxon>Elaphomyces</taxon>
    </lineage>
</organism>
<evidence type="ECO:0000259" key="4">
    <source>
        <dbReference type="Pfam" id="PF24312"/>
    </source>
</evidence>
<keyword evidence="8" id="KW-1185">Reference proteome</keyword>
<dbReference type="PANTHER" id="PTHR28206">
    <property type="entry name" value="NUCLEOPORIN POM152"/>
    <property type="match status" value="1"/>
</dbReference>
<dbReference type="GO" id="GO:0070762">
    <property type="term" value="C:nuclear pore transmembrane ring"/>
    <property type="evidence" value="ECO:0007669"/>
    <property type="project" value="TreeGrafter"/>
</dbReference>
<protein>
    <recommendedName>
        <fullName evidence="9">Ig-like domain-containing protein</fullName>
    </recommendedName>
</protein>
<dbReference type="InterPro" id="IPR056543">
    <property type="entry name" value="Ig-like_POM152_9th"/>
</dbReference>
<dbReference type="Pfam" id="PF24527">
    <property type="entry name" value="Ig-like_Pom152_9"/>
    <property type="match status" value="1"/>
</dbReference>
<dbReference type="Proteomes" id="UP000243515">
    <property type="component" value="Unassembled WGS sequence"/>
</dbReference>
<dbReference type="Pfam" id="PF24097">
    <property type="entry name" value="TMD_POM152"/>
    <property type="match status" value="1"/>
</dbReference>
<feature type="compositionally biased region" description="Basic and acidic residues" evidence="1">
    <location>
        <begin position="17"/>
        <end position="28"/>
    </location>
</feature>
<dbReference type="GO" id="GO:0017056">
    <property type="term" value="F:structural constituent of nuclear pore"/>
    <property type="evidence" value="ECO:0007669"/>
    <property type="project" value="InterPro"/>
</dbReference>
<evidence type="ECO:0008006" key="9">
    <source>
        <dbReference type="Google" id="ProtNLM"/>
    </source>
</evidence>
<name>A0A232LVX3_9EURO</name>
<dbReference type="AlphaFoldDB" id="A0A232LVX3"/>
<dbReference type="InterPro" id="IPR037701">
    <property type="entry name" value="Pom152"/>
</dbReference>
<dbReference type="EMBL" id="NPHW01004193">
    <property type="protein sequence ID" value="OXV08330.1"/>
    <property type="molecule type" value="Genomic_DNA"/>
</dbReference>
<dbReference type="Pfam" id="PF23664">
    <property type="entry name" value="Ig_Pom152"/>
    <property type="match status" value="2"/>
</dbReference>
<comment type="caution">
    <text evidence="7">The sequence shown here is derived from an EMBL/GenBank/DDBJ whole genome shotgun (WGS) entry which is preliminary data.</text>
</comment>
<gene>
    <name evidence="7" type="ORF">Egran_03907</name>
</gene>